<reference evidence="9 10" key="1">
    <citation type="journal article" date="2019" name="Nat. Med.">
        <title>A library of human gut bacterial isolates paired with longitudinal multiomics data enables mechanistic microbiome research.</title>
        <authorList>
            <person name="Poyet M."/>
            <person name="Groussin M."/>
            <person name="Gibbons S.M."/>
            <person name="Avila-Pacheco J."/>
            <person name="Jiang X."/>
            <person name="Kearney S.M."/>
            <person name="Perrotta A.R."/>
            <person name="Berdy B."/>
            <person name="Zhao S."/>
            <person name="Lieberman T.D."/>
            <person name="Swanson P.K."/>
            <person name="Smith M."/>
            <person name="Roesemann S."/>
            <person name="Alexander J.E."/>
            <person name="Rich S.A."/>
            <person name="Livny J."/>
            <person name="Vlamakis H."/>
            <person name="Clish C."/>
            <person name="Bullock K."/>
            <person name="Deik A."/>
            <person name="Scott J."/>
            <person name="Pierce K.A."/>
            <person name="Xavier R.J."/>
            <person name="Alm E.J."/>
        </authorList>
    </citation>
    <scope>NUCLEOTIDE SEQUENCE [LARGE SCALE GENOMIC DNA]</scope>
    <source>
        <strain evidence="2 9">BIOML-A1</strain>
        <strain evidence="1 10">BIOML-A106</strain>
    </source>
</reference>
<evidence type="ECO:0000313" key="5">
    <source>
        <dbReference type="EMBL" id="TWV73664.1"/>
    </source>
</evidence>
<organism evidence="1 10">
    <name type="scientific">Bacteroides fragilis</name>
    <dbReference type="NCBI Taxonomy" id="817"/>
    <lineage>
        <taxon>Bacteria</taxon>
        <taxon>Pseudomonadati</taxon>
        <taxon>Bacteroidota</taxon>
        <taxon>Bacteroidia</taxon>
        <taxon>Bacteroidales</taxon>
        <taxon>Bacteroidaceae</taxon>
        <taxon>Bacteroides</taxon>
    </lineage>
</organism>
<evidence type="ECO:0000313" key="8">
    <source>
        <dbReference type="Proteomes" id="UP000319026"/>
    </source>
</evidence>
<dbReference type="Proteomes" id="UP000479773">
    <property type="component" value="Unassembled WGS sequence"/>
</dbReference>
<dbReference type="EMBL" id="VOHV01000006">
    <property type="protein sequence ID" value="TWV40673.1"/>
    <property type="molecule type" value="Genomic_DNA"/>
</dbReference>
<gene>
    <name evidence="2" type="ORF">F2Z25_18470</name>
    <name evidence="1" type="ORF">F3B44_24560</name>
    <name evidence="4" type="ORF">FSA03_15320</name>
    <name evidence="3" type="ORF">FSA06_15330</name>
    <name evidence="5" type="ORF">FSA08_11730</name>
</gene>
<dbReference type="EMBL" id="VOHY01000008">
    <property type="protein sequence ID" value="TWV73664.1"/>
    <property type="molecule type" value="Genomic_DNA"/>
</dbReference>
<reference evidence="3 6" key="3">
    <citation type="submission" date="2019-07" db="EMBL/GenBank/DDBJ databases">
        <title>Genome sequencing of Bacteroides fragilis.</title>
        <authorList>
            <person name="Galasyn E.V."/>
            <person name="Ruoff K.L."/>
            <person name="Price C.E."/>
            <person name="Valls R.A."/>
            <person name="O'Toole G.A."/>
        </authorList>
    </citation>
    <scope>NUCLEOTIDE SEQUENCE [LARGE SCALE GENOMIC DNA]</scope>
    <source>
        <strain evidence="3 6">AD135F_1B</strain>
    </source>
</reference>
<evidence type="ECO:0000313" key="1">
    <source>
        <dbReference type="EMBL" id="KAA4746733.1"/>
    </source>
</evidence>
<proteinExistence type="predicted"/>
<dbReference type="EMBL" id="VOHT01000006">
    <property type="protein sequence ID" value="TWV47790.1"/>
    <property type="molecule type" value="Genomic_DNA"/>
</dbReference>
<dbReference type="AlphaFoldDB" id="A0A412CVK5"/>
<sequence length="64" mass="7655">MIESTPDYQRYIHNIVSANVFLCDRHMSILNRSLYNNILYQNPAKHIMKHFNKNINISSYNLQN</sequence>
<name>A0A412CVK5_BACFG</name>
<evidence type="ECO:0000313" key="10">
    <source>
        <dbReference type="Proteomes" id="UP000479773"/>
    </source>
</evidence>
<dbReference type="Proteomes" id="UP000315444">
    <property type="component" value="Unassembled WGS sequence"/>
</dbReference>
<protein>
    <submittedName>
        <fullName evidence="1">Uncharacterized protein</fullName>
    </submittedName>
</protein>
<dbReference type="EMBL" id="VWAQ01000018">
    <property type="protein sequence ID" value="KAA5205432.1"/>
    <property type="molecule type" value="Genomic_DNA"/>
</dbReference>
<evidence type="ECO:0000313" key="4">
    <source>
        <dbReference type="EMBL" id="TWV47790.1"/>
    </source>
</evidence>
<accession>A0A412CVK5</accession>
<evidence type="ECO:0000313" key="3">
    <source>
        <dbReference type="EMBL" id="TWV40673.1"/>
    </source>
</evidence>
<dbReference type="EMBL" id="VWEQ01000089">
    <property type="protein sequence ID" value="KAA4746733.1"/>
    <property type="molecule type" value="Genomic_DNA"/>
</dbReference>
<dbReference type="Proteomes" id="UP000319026">
    <property type="component" value="Unassembled WGS sequence"/>
</dbReference>
<evidence type="ECO:0000313" key="6">
    <source>
        <dbReference type="Proteomes" id="UP000315444"/>
    </source>
</evidence>
<evidence type="ECO:0000313" key="7">
    <source>
        <dbReference type="Proteomes" id="UP000318041"/>
    </source>
</evidence>
<reference evidence="5 7" key="4">
    <citation type="submission" date="2019-08" db="EMBL/GenBank/DDBJ databases">
        <title>Genome sequencing of Bacteroides fragilis Sample_iSURF_9.</title>
        <authorList>
            <person name="Chandler J.E."/>
            <person name="Ruoff K.L."/>
            <person name="Price C.E."/>
            <person name="Valls R.A."/>
            <person name="O'Toole G.A."/>
        </authorList>
    </citation>
    <scope>NUCLEOTIDE SEQUENCE [LARGE SCALE GENOMIC DNA]</scope>
    <source>
        <strain evidence="5 7">CFPLTA004_1B</strain>
    </source>
</reference>
<comment type="caution">
    <text evidence="1">The sequence shown here is derived from an EMBL/GenBank/DDBJ whole genome shotgun (WGS) entry which is preliminary data.</text>
</comment>
<dbReference type="Proteomes" id="UP000429838">
    <property type="component" value="Unassembled WGS sequence"/>
</dbReference>
<dbReference type="Proteomes" id="UP000318041">
    <property type="component" value="Unassembled WGS sequence"/>
</dbReference>
<reference evidence="4 8" key="2">
    <citation type="submission" date="2019-07" db="EMBL/GenBank/DDBJ databases">
        <title>Genome Sequencing of Bacteroides fragilis.</title>
        <authorList>
            <person name="Pinto K.M."/>
            <person name="Ruoff K.L."/>
            <person name="Price C.E."/>
            <person name="Valls R.A."/>
            <person name="O'Toole G.A."/>
        </authorList>
    </citation>
    <scope>NUCLEOTIDE SEQUENCE [LARGE SCALE GENOMIC DNA]</scope>
    <source>
        <strain evidence="4 8">AD135F_3B</strain>
    </source>
</reference>
<evidence type="ECO:0000313" key="2">
    <source>
        <dbReference type="EMBL" id="KAA5205432.1"/>
    </source>
</evidence>
<evidence type="ECO:0000313" key="9">
    <source>
        <dbReference type="Proteomes" id="UP000429838"/>
    </source>
</evidence>